<dbReference type="PANTHER" id="PTHR48098:SF6">
    <property type="entry name" value="FERRI-BACILLIBACTIN ESTERASE BESA"/>
    <property type="match status" value="1"/>
</dbReference>
<dbReference type="InterPro" id="IPR000801">
    <property type="entry name" value="Esterase-like"/>
</dbReference>
<dbReference type="PANTHER" id="PTHR48098">
    <property type="entry name" value="ENTEROCHELIN ESTERASE-RELATED"/>
    <property type="match status" value="1"/>
</dbReference>
<organism evidence="1 2">
    <name type="scientific">Streptococcus pneumoniae</name>
    <dbReference type="NCBI Taxonomy" id="1313"/>
    <lineage>
        <taxon>Bacteria</taxon>
        <taxon>Bacillati</taxon>
        <taxon>Bacillota</taxon>
        <taxon>Bacilli</taxon>
        <taxon>Lactobacillales</taxon>
        <taxon>Streptococcaceae</taxon>
        <taxon>Streptococcus</taxon>
    </lineage>
</organism>
<dbReference type="InterPro" id="IPR050583">
    <property type="entry name" value="Mycobacterial_A85_antigen"/>
</dbReference>
<dbReference type="RefSeq" id="WP_001076703.1">
    <property type="nucleotide sequence ID" value="NZ_AP026928.1"/>
</dbReference>
<gene>
    <name evidence="1" type="ORF">GM545_04090</name>
</gene>
<protein>
    <submittedName>
        <fullName evidence="1">Esterase</fullName>
    </submittedName>
</protein>
<evidence type="ECO:0000313" key="2">
    <source>
        <dbReference type="Proteomes" id="UP000467349"/>
    </source>
</evidence>
<dbReference type="Proteomes" id="UP000467349">
    <property type="component" value="Unassembled WGS sequence"/>
</dbReference>
<dbReference type="OMA" id="YLEYERH"/>
<dbReference type="SUPFAM" id="SSF53474">
    <property type="entry name" value="alpha/beta-Hydrolases"/>
    <property type="match status" value="1"/>
</dbReference>
<dbReference type="Gene3D" id="3.40.50.1820">
    <property type="entry name" value="alpha/beta hydrolase"/>
    <property type="match status" value="1"/>
</dbReference>
<dbReference type="EMBL" id="WNHU01000015">
    <property type="protein sequence ID" value="MTV42832.1"/>
    <property type="molecule type" value="Genomic_DNA"/>
</dbReference>
<dbReference type="AlphaFoldDB" id="A0A0E8PAS1"/>
<reference evidence="1 2" key="1">
    <citation type="submission" date="2019-11" db="EMBL/GenBank/DDBJ databases">
        <title>Growth characteristics of pneumococcus vary with the chemical composition of the capsule and with environmental conditions.</title>
        <authorList>
            <person name="Tothpal A."/>
            <person name="Desobry K."/>
            <person name="Joshi S."/>
            <person name="Wyllie A.L."/>
            <person name="Weinberger D.M."/>
        </authorList>
    </citation>
    <scope>NUCLEOTIDE SEQUENCE [LARGE SCALE GENOMIC DNA]</scope>
    <source>
        <strain evidence="2">pnumococcus09N</strain>
    </source>
</reference>
<comment type="caution">
    <text evidence="1">The sequence shown here is derived from an EMBL/GenBank/DDBJ whole genome shotgun (WGS) entry which is preliminary data.</text>
</comment>
<name>A0A0E8PAS1_STREE</name>
<proteinExistence type="predicted"/>
<sequence length="274" mass="32356">MNQSYFYLKMKEHKLKVPYTGKERRVRILLPKDYEKDTDRSYPVVYFHDGQNVFNSKESFIGHSWKIIPAIKRNPDISRMIVVAIDNDGMGRMNEYAAWKFQESPIPEQQFGGKGVEYAEFVMEVVKPFIKHKTGWFDGMMTTGCSMGAYHALNFFLQHPDVFTKVIALSGVYDARFFVGDYYNDDAIYQNSPVDYIWNQNDGWFIDRYRQAEIVLCTGLGAWEQDGLPSFYKLKEAFDQKQIPAWFAEWGHDVAHDWEWWRKQMPYFLGNLYL</sequence>
<dbReference type="Pfam" id="PF00756">
    <property type="entry name" value="Esterase"/>
    <property type="match status" value="1"/>
</dbReference>
<accession>A0A0E8PAS1</accession>
<evidence type="ECO:0000313" key="1">
    <source>
        <dbReference type="EMBL" id="MTV42832.1"/>
    </source>
</evidence>
<dbReference type="InterPro" id="IPR029058">
    <property type="entry name" value="AB_hydrolase_fold"/>
</dbReference>